<proteinExistence type="predicted"/>
<dbReference type="SUPFAM" id="SSF88723">
    <property type="entry name" value="PIN domain-like"/>
    <property type="match status" value="1"/>
</dbReference>
<gene>
    <name evidence="1" type="ORF">ENT99_04585</name>
    <name evidence="2" type="ORF">ENU64_06895</name>
</gene>
<dbReference type="Gene3D" id="3.40.50.1010">
    <property type="entry name" value="5'-nuclease"/>
    <property type="match status" value="1"/>
</dbReference>
<sequence length="160" mass="18212">MNLSIEDILEKFELLVDAPALALLHSSEYKNLVPLILAKTKIHVSILSLIDFLAYLYYIKRINSQIQVIDVLKQIYDIVNVDDRIVSKVALMKSDLLHHSINPDNVDLINVAIALEKGYILVAADPADYEIYRRYGLMVMSVEELVSKVRELVISESSKR</sequence>
<dbReference type="EMBL" id="DTAU01000092">
    <property type="protein sequence ID" value="HFQ78963.1"/>
    <property type="molecule type" value="Genomic_DNA"/>
</dbReference>
<evidence type="ECO:0000313" key="1">
    <source>
        <dbReference type="EMBL" id="HFQ78963.1"/>
    </source>
</evidence>
<reference evidence="2" key="1">
    <citation type="journal article" date="2020" name="mSystems">
        <title>Genome- and Community-Level Interaction Insights into Carbon Utilization and Element Cycling Functions of Hydrothermarchaeota in Hydrothermal Sediment.</title>
        <authorList>
            <person name="Zhou Z."/>
            <person name="Liu Y."/>
            <person name="Xu W."/>
            <person name="Pan J."/>
            <person name="Luo Z.H."/>
            <person name="Li M."/>
        </authorList>
    </citation>
    <scope>NUCLEOTIDE SEQUENCE [LARGE SCALE GENOMIC DNA]</scope>
    <source>
        <strain evidence="1">SpSt-629</strain>
        <strain evidence="2">SpSt-688</strain>
    </source>
</reference>
<dbReference type="AlphaFoldDB" id="A0A7J3N001"/>
<comment type="caution">
    <text evidence="2">The sequence shown here is derived from an EMBL/GenBank/DDBJ whole genome shotgun (WGS) entry which is preliminary data.</text>
</comment>
<accession>A0A7J3N001</accession>
<protein>
    <submittedName>
        <fullName evidence="2">Type II toxin-antitoxin system VapC family toxin</fullName>
    </submittedName>
</protein>
<name>A0A7J3N001_9CREN</name>
<dbReference type="InterPro" id="IPR029060">
    <property type="entry name" value="PIN-like_dom_sf"/>
</dbReference>
<dbReference type="EMBL" id="DTDH01000189">
    <property type="protein sequence ID" value="HGT99138.1"/>
    <property type="molecule type" value="Genomic_DNA"/>
</dbReference>
<evidence type="ECO:0000313" key="2">
    <source>
        <dbReference type="EMBL" id="HGT99138.1"/>
    </source>
</evidence>
<organism evidence="2">
    <name type="scientific">Ignisphaera aggregans</name>
    <dbReference type="NCBI Taxonomy" id="334771"/>
    <lineage>
        <taxon>Archaea</taxon>
        <taxon>Thermoproteota</taxon>
        <taxon>Thermoprotei</taxon>
        <taxon>Desulfurococcales</taxon>
        <taxon>Desulfurococcaceae</taxon>
        <taxon>Ignisphaera</taxon>
    </lineage>
</organism>